<keyword evidence="3" id="KW-0479">Metal-binding</keyword>
<evidence type="ECO:0000256" key="4">
    <source>
        <dbReference type="ARBA" id="ARBA00022729"/>
    </source>
</evidence>
<organism evidence="8 9">
    <name type="scientific">Granulicella aggregans</name>
    <dbReference type="NCBI Taxonomy" id="474949"/>
    <lineage>
        <taxon>Bacteria</taxon>
        <taxon>Pseudomonadati</taxon>
        <taxon>Acidobacteriota</taxon>
        <taxon>Terriglobia</taxon>
        <taxon>Terriglobales</taxon>
        <taxon>Acidobacteriaceae</taxon>
        <taxon>Granulicella</taxon>
    </lineage>
</organism>
<keyword evidence="2" id="KW-0719">Serine esterase</keyword>
<evidence type="ECO:0000256" key="2">
    <source>
        <dbReference type="ARBA" id="ARBA00022487"/>
    </source>
</evidence>
<dbReference type="EMBL" id="JACHIP010000009">
    <property type="protein sequence ID" value="MBB5060023.1"/>
    <property type="molecule type" value="Genomic_DNA"/>
</dbReference>
<dbReference type="Pfam" id="PF07519">
    <property type="entry name" value="Tannase"/>
    <property type="match status" value="1"/>
</dbReference>
<accession>A0A7W7ZHL7</accession>
<dbReference type="PANTHER" id="PTHR33938:SF15">
    <property type="entry name" value="FERULOYL ESTERASE B-RELATED"/>
    <property type="match status" value="1"/>
</dbReference>
<evidence type="ECO:0000256" key="5">
    <source>
        <dbReference type="ARBA" id="ARBA00022801"/>
    </source>
</evidence>
<gene>
    <name evidence="8" type="ORF">HDF16_004759</name>
</gene>
<name>A0A7W7ZHL7_9BACT</name>
<comment type="similarity">
    <text evidence="1">Belongs to the tannase family.</text>
</comment>
<dbReference type="GO" id="GO:0030600">
    <property type="term" value="F:feruloyl esterase activity"/>
    <property type="evidence" value="ECO:0007669"/>
    <property type="project" value="UniProtKB-EC"/>
</dbReference>
<dbReference type="PANTHER" id="PTHR33938">
    <property type="entry name" value="FERULOYL ESTERASE B-RELATED"/>
    <property type="match status" value="1"/>
</dbReference>
<evidence type="ECO:0000256" key="6">
    <source>
        <dbReference type="ARBA" id="ARBA00022837"/>
    </source>
</evidence>
<dbReference type="Gene3D" id="3.40.50.1820">
    <property type="entry name" value="alpha/beta hydrolase"/>
    <property type="match status" value="1"/>
</dbReference>
<dbReference type="AlphaFoldDB" id="A0A7W7ZHL7"/>
<keyword evidence="6" id="KW-0106">Calcium</keyword>
<dbReference type="InterPro" id="IPR011118">
    <property type="entry name" value="Tannase/feruloyl_esterase"/>
</dbReference>
<dbReference type="EC" id="3.1.1.73" evidence="8"/>
<evidence type="ECO:0000256" key="1">
    <source>
        <dbReference type="ARBA" id="ARBA00006249"/>
    </source>
</evidence>
<keyword evidence="4" id="KW-0732">Signal</keyword>
<evidence type="ECO:0000313" key="8">
    <source>
        <dbReference type="EMBL" id="MBB5060023.1"/>
    </source>
</evidence>
<protein>
    <submittedName>
        <fullName evidence="8">Feruloyl esterase</fullName>
        <ecNumber evidence="8">3.1.1.73</ecNumber>
    </submittedName>
</protein>
<keyword evidence="9" id="KW-1185">Reference proteome</keyword>
<comment type="caution">
    <text evidence="8">The sequence shown here is derived from an EMBL/GenBank/DDBJ whole genome shotgun (WGS) entry which is preliminary data.</text>
</comment>
<evidence type="ECO:0000313" key="9">
    <source>
        <dbReference type="Proteomes" id="UP000540989"/>
    </source>
</evidence>
<keyword evidence="5 8" id="KW-0378">Hydrolase</keyword>
<dbReference type="GO" id="GO:0046872">
    <property type="term" value="F:metal ion binding"/>
    <property type="evidence" value="ECO:0007669"/>
    <property type="project" value="UniProtKB-KW"/>
</dbReference>
<dbReference type="InterPro" id="IPR029058">
    <property type="entry name" value="AB_hydrolase_fold"/>
</dbReference>
<dbReference type="RefSeq" id="WP_184222072.1">
    <property type="nucleotide sequence ID" value="NZ_JACHIP010000009.1"/>
</dbReference>
<evidence type="ECO:0000256" key="7">
    <source>
        <dbReference type="ARBA" id="ARBA00023157"/>
    </source>
</evidence>
<evidence type="ECO:0000256" key="3">
    <source>
        <dbReference type="ARBA" id="ARBA00022723"/>
    </source>
</evidence>
<sequence>MLGQIRSIDPAADPIRFEVNLPETWNGKALQFGGGAFNGYLRETDGRGHTVVADKGQPTPLARGYATFGSDSGHHKHYLLLPDAFNLVNADFGLNDEERNNFASDGLKKTHDVAMALIKARYGRVPKRMYFIGGSTGGREALKVVDRWPDDYDGVMAAYAAWNQIETDLQFIHISQAMYAKGKDGQAGWLPSSKTKLLRDAVLNACDAQDGLTDRIISDPAGCHFDPAVLRCSDGKDRKGCLSDGQERTVLAFSAPQKTVFAVENDMDHQPGYNVLRGSDLVGNMGWLNHPFHPAIPFLNSFYYLIGDGVVRAFLAAGPQVNLFQINTQDGGTIGHAPSEYLPRVHEQSVEDDASLADLSPYERHGGKLLLVHGVADSTIPTDSSVLLYTRIVEAMGQQRTTAFVRLYLIPGFGHGRGVFDAGFDTVGALDRWVDEGLAPKTLIAVDQNKHAHRRERPMCCWPEWPRYAGGDTDAASSYVCTQKQ</sequence>
<proteinExistence type="inferred from homology"/>
<dbReference type="Proteomes" id="UP000540989">
    <property type="component" value="Unassembled WGS sequence"/>
</dbReference>
<dbReference type="SUPFAM" id="SSF53474">
    <property type="entry name" value="alpha/beta-Hydrolases"/>
    <property type="match status" value="1"/>
</dbReference>
<reference evidence="8 9" key="1">
    <citation type="submission" date="2020-08" db="EMBL/GenBank/DDBJ databases">
        <title>Genomic Encyclopedia of Type Strains, Phase IV (KMG-V): Genome sequencing to study the core and pangenomes of soil and plant-associated prokaryotes.</title>
        <authorList>
            <person name="Whitman W."/>
        </authorList>
    </citation>
    <scope>NUCLEOTIDE SEQUENCE [LARGE SCALE GENOMIC DNA]</scope>
    <source>
        <strain evidence="8 9">M8UP14</strain>
    </source>
</reference>
<keyword evidence="7" id="KW-1015">Disulfide bond</keyword>